<evidence type="ECO:0000256" key="5">
    <source>
        <dbReference type="ARBA" id="ARBA00022475"/>
    </source>
</evidence>
<comment type="subcellular location">
    <subcellularLocation>
        <location evidence="11">Cell membrane</location>
        <topology evidence="11">Multi-pass membrane protein</topology>
    </subcellularLocation>
    <subcellularLocation>
        <location evidence="2">Cell membrane</location>
        <topology evidence="2">Peripheral membrane protein</topology>
    </subcellularLocation>
    <subcellularLocation>
        <location evidence="1">Membrane</location>
        <topology evidence="1">Multi-pass membrane protein</topology>
    </subcellularLocation>
</comment>
<comment type="caution">
    <text evidence="15">The sequence shown here is derived from an EMBL/GenBank/DDBJ whole genome shotgun (WGS) entry which is preliminary data.</text>
</comment>
<feature type="transmembrane region" description="Helical" evidence="11">
    <location>
        <begin position="94"/>
        <end position="117"/>
    </location>
</feature>
<keyword evidence="7" id="KW-0547">Nucleotide-binding</keyword>
<feature type="domain" description="ABC transmembrane type-1" evidence="14">
    <location>
        <begin position="94"/>
        <end position="279"/>
    </location>
</feature>
<dbReference type="InterPro" id="IPR000515">
    <property type="entry name" value="MetI-like"/>
</dbReference>
<evidence type="ECO:0000256" key="9">
    <source>
        <dbReference type="ARBA" id="ARBA00022989"/>
    </source>
</evidence>
<evidence type="ECO:0000256" key="8">
    <source>
        <dbReference type="ARBA" id="ARBA00022840"/>
    </source>
</evidence>
<feature type="transmembrane region" description="Helical" evidence="11">
    <location>
        <begin position="30"/>
        <end position="51"/>
    </location>
</feature>
<dbReference type="GO" id="GO:0055085">
    <property type="term" value="P:transmembrane transport"/>
    <property type="evidence" value="ECO:0007669"/>
    <property type="project" value="InterPro"/>
</dbReference>
<evidence type="ECO:0000259" key="13">
    <source>
        <dbReference type="PROSITE" id="PS50893"/>
    </source>
</evidence>
<dbReference type="SUPFAM" id="SSF52540">
    <property type="entry name" value="P-loop containing nucleoside triphosphate hydrolases"/>
    <property type="match status" value="1"/>
</dbReference>
<reference evidence="15" key="1">
    <citation type="submission" date="2023-03" db="EMBL/GenBank/DDBJ databases">
        <title>Actinoallomurus iriomotensis NBRC 103681.</title>
        <authorList>
            <person name="Ichikawa N."/>
            <person name="Sato H."/>
            <person name="Tonouchi N."/>
        </authorList>
    </citation>
    <scope>NUCLEOTIDE SEQUENCE</scope>
    <source>
        <strain evidence="15">NBRC 103681</strain>
    </source>
</reference>
<dbReference type="PANTHER" id="PTHR43297">
    <property type="entry name" value="OLIGOPEPTIDE TRANSPORT ATP-BINDING PROTEIN APPD"/>
    <property type="match status" value="1"/>
</dbReference>
<dbReference type="AlphaFoldDB" id="A0A9W6RQ20"/>
<feature type="domain" description="ABC transporter" evidence="13">
    <location>
        <begin position="319"/>
        <end position="568"/>
    </location>
</feature>
<dbReference type="PROSITE" id="PS50893">
    <property type="entry name" value="ABC_TRANSPORTER_2"/>
    <property type="match status" value="1"/>
</dbReference>
<dbReference type="CDD" id="cd03257">
    <property type="entry name" value="ABC_NikE_OppD_transporters"/>
    <property type="match status" value="1"/>
</dbReference>
<dbReference type="Pfam" id="PF08352">
    <property type="entry name" value="oligo_HPY"/>
    <property type="match status" value="1"/>
</dbReference>
<dbReference type="NCBIfam" id="TIGR01727">
    <property type="entry name" value="oligo_HPY"/>
    <property type="match status" value="1"/>
</dbReference>
<dbReference type="SMART" id="SM00382">
    <property type="entry name" value="AAA"/>
    <property type="match status" value="1"/>
</dbReference>
<evidence type="ECO:0000313" key="15">
    <source>
        <dbReference type="EMBL" id="GLY78032.1"/>
    </source>
</evidence>
<evidence type="ECO:0000256" key="10">
    <source>
        <dbReference type="ARBA" id="ARBA00023136"/>
    </source>
</evidence>
<dbReference type="GO" id="GO:0015833">
    <property type="term" value="P:peptide transport"/>
    <property type="evidence" value="ECO:0007669"/>
    <property type="project" value="InterPro"/>
</dbReference>
<keyword evidence="6 11" id="KW-0812">Transmembrane</keyword>
<dbReference type="InterPro" id="IPR027417">
    <property type="entry name" value="P-loop_NTPase"/>
</dbReference>
<evidence type="ECO:0000256" key="2">
    <source>
        <dbReference type="ARBA" id="ARBA00004202"/>
    </source>
</evidence>
<gene>
    <name evidence="15" type="ORF">Airi01_062990</name>
</gene>
<feature type="region of interest" description="Disordered" evidence="12">
    <location>
        <begin position="293"/>
        <end position="314"/>
    </location>
</feature>
<evidence type="ECO:0000256" key="6">
    <source>
        <dbReference type="ARBA" id="ARBA00022692"/>
    </source>
</evidence>
<dbReference type="GO" id="GO:0005524">
    <property type="term" value="F:ATP binding"/>
    <property type="evidence" value="ECO:0007669"/>
    <property type="project" value="UniProtKB-KW"/>
</dbReference>
<dbReference type="Gene3D" id="1.10.3720.10">
    <property type="entry name" value="MetI-like"/>
    <property type="match status" value="1"/>
</dbReference>
<comment type="similarity">
    <text evidence="3">Belongs to the ABC transporter superfamily.</text>
</comment>
<dbReference type="FunFam" id="3.40.50.300:FF:000016">
    <property type="entry name" value="Oligopeptide ABC transporter ATP-binding component"/>
    <property type="match status" value="1"/>
</dbReference>
<organism evidence="15 16">
    <name type="scientific">Actinoallomurus iriomotensis</name>
    <dbReference type="NCBI Taxonomy" id="478107"/>
    <lineage>
        <taxon>Bacteria</taxon>
        <taxon>Bacillati</taxon>
        <taxon>Actinomycetota</taxon>
        <taxon>Actinomycetes</taxon>
        <taxon>Streptosporangiales</taxon>
        <taxon>Thermomonosporaceae</taxon>
        <taxon>Actinoallomurus</taxon>
    </lineage>
</organism>
<accession>A0A9W6RQ20</accession>
<evidence type="ECO:0000259" key="14">
    <source>
        <dbReference type="PROSITE" id="PS50928"/>
    </source>
</evidence>
<dbReference type="Proteomes" id="UP001165135">
    <property type="component" value="Unassembled WGS sequence"/>
</dbReference>
<dbReference type="GO" id="GO:0005886">
    <property type="term" value="C:plasma membrane"/>
    <property type="evidence" value="ECO:0007669"/>
    <property type="project" value="UniProtKB-SubCell"/>
</dbReference>
<sequence length="642" mass="67519">MTTLPEPAPRPAANAANTGLVRSVLRSPRGAIVVAFLVVLILACALAPLIAPYDPLAQHLSAVRSGPSGGYWLGTDSLGRDLLSRLLHGGRSSLLGVLEAVVTLLIVALPTGLLAGYLGGTFDRIAMRVAEVVMSVPVVIILLAVLSIFNHSMTSAMIAFGVLGSSGLMRVIRGAALTAREELYVTAAELMGLSRLQVVVRHVLPRCRGAIIIQASLFAAVTLGVQTGLTFLSLGPPPPAATWGGMVADAASVFNQDAWMLVPPGATIALTVLAFGLLGDVVRDVSAEKYAAAPASRRKRRTGTPETAGRPEPATDMLLSVRDLSVATDGERPLTLLDAVGFDIAAGETVGLVGESGSGKTMTARAVIGLLPGNCQITSGRVVFDGSPVQDLDQRAFRKLRGRRIAMISQEPMAALDPSFRIGSLVAEVVRAVDGIKGKAAHARAIELLRMVEIPDPEAVARRFPHQISGGMAQRVAIAMAIAGRPELLIADEPTTALDVTVQAEILDLLRSLQQQNNMAILLVTHDWGVVADVCTKVVVMYAGQVVETAPAGAVFDRPAHPYTRALLLSSPENTHIGERIQAIPGSVPTPQRWPAGCRFASRCDLAQPGCTEGAIPVKDISEGRLSRCLRVDTLLGGEARR</sequence>
<dbReference type="InterPro" id="IPR003439">
    <property type="entry name" value="ABC_transporter-like_ATP-bd"/>
</dbReference>
<dbReference type="CDD" id="cd06261">
    <property type="entry name" value="TM_PBP2"/>
    <property type="match status" value="1"/>
</dbReference>
<dbReference type="RefSeq" id="WP_285628405.1">
    <property type="nucleotide sequence ID" value="NZ_BSTJ01000008.1"/>
</dbReference>
<dbReference type="InterPro" id="IPR050388">
    <property type="entry name" value="ABC_Ni/Peptide_Import"/>
</dbReference>
<protein>
    <submittedName>
        <fullName evidence="15">Dipeptide/oligopeptide/nickel ABC transporter ATP-binding protein</fullName>
    </submittedName>
</protein>
<dbReference type="GO" id="GO:0016887">
    <property type="term" value="F:ATP hydrolysis activity"/>
    <property type="evidence" value="ECO:0007669"/>
    <property type="project" value="InterPro"/>
</dbReference>
<dbReference type="InterPro" id="IPR013563">
    <property type="entry name" value="Oligopep_ABC_C"/>
</dbReference>
<evidence type="ECO:0000256" key="11">
    <source>
        <dbReference type="RuleBase" id="RU363032"/>
    </source>
</evidence>
<proteinExistence type="inferred from homology"/>
<dbReference type="Pfam" id="PF12911">
    <property type="entry name" value="OppC_N"/>
    <property type="match status" value="1"/>
</dbReference>
<evidence type="ECO:0000256" key="12">
    <source>
        <dbReference type="SAM" id="MobiDB-lite"/>
    </source>
</evidence>
<keyword evidence="9 11" id="KW-1133">Transmembrane helix</keyword>
<dbReference type="InterPro" id="IPR025966">
    <property type="entry name" value="OppC_N"/>
</dbReference>
<evidence type="ECO:0000313" key="16">
    <source>
        <dbReference type="Proteomes" id="UP001165135"/>
    </source>
</evidence>
<keyword evidence="8 15" id="KW-0067">ATP-binding</keyword>
<dbReference type="Pfam" id="PF00005">
    <property type="entry name" value="ABC_tran"/>
    <property type="match status" value="1"/>
</dbReference>
<evidence type="ECO:0000256" key="3">
    <source>
        <dbReference type="ARBA" id="ARBA00005417"/>
    </source>
</evidence>
<keyword evidence="5" id="KW-1003">Cell membrane</keyword>
<dbReference type="SUPFAM" id="SSF161098">
    <property type="entry name" value="MetI-like"/>
    <property type="match status" value="1"/>
</dbReference>
<keyword evidence="4 11" id="KW-0813">Transport</keyword>
<dbReference type="InterPro" id="IPR003593">
    <property type="entry name" value="AAA+_ATPase"/>
</dbReference>
<name>A0A9W6RQ20_9ACTN</name>
<evidence type="ECO:0000256" key="1">
    <source>
        <dbReference type="ARBA" id="ARBA00004141"/>
    </source>
</evidence>
<dbReference type="PROSITE" id="PS00211">
    <property type="entry name" value="ABC_TRANSPORTER_1"/>
    <property type="match status" value="1"/>
</dbReference>
<evidence type="ECO:0000256" key="7">
    <source>
        <dbReference type="ARBA" id="ARBA00022741"/>
    </source>
</evidence>
<dbReference type="PROSITE" id="PS50928">
    <property type="entry name" value="ABC_TM1"/>
    <property type="match status" value="1"/>
</dbReference>
<dbReference type="Gene3D" id="3.40.50.300">
    <property type="entry name" value="P-loop containing nucleotide triphosphate hydrolases"/>
    <property type="match status" value="1"/>
</dbReference>
<keyword evidence="10 11" id="KW-0472">Membrane</keyword>
<dbReference type="InterPro" id="IPR017871">
    <property type="entry name" value="ABC_transporter-like_CS"/>
</dbReference>
<dbReference type="PANTHER" id="PTHR43297:SF2">
    <property type="entry name" value="DIPEPTIDE TRANSPORT ATP-BINDING PROTEIN DPPD"/>
    <property type="match status" value="1"/>
</dbReference>
<feature type="transmembrane region" description="Helical" evidence="11">
    <location>
        <begin position="129"/>
        <end position="149"/>
    </location>
</feature>
<comment type="similarity">
    <text evidence="11">Belongs to the binding-protein-dependent transport system permease family.</text>
</comment>
<evidence type="ECO:0000256" key="4">
    <source>
        <dbReference type="ARBA" id="ARBA00022448"/>
    </source>
</evidence>
<dbReference type="InterPro" id="IPR035906">
    <property type="entry name" value="MetI-like_sf"/>
</dbReference>
<dbReference type="Pfam" id="PF00528">
    <property type="entry name" value="BPD_transp_1"/>
    <property type="match status" value="1"/>
</dbReference>
<dbReference type="EMBL" id="BSTJ01000008">
    <property type="protein sequence ID" value="GLY78032.1"/>
    <property type="molecule type" value="Genomic_DNA"/>
</dbReference>